<keyword evidence="4" id="KW-1185">Reference proteome</keyword>
<dbReference type="SUPFAM" id="SSF52833">
    <property type="entry name" value="Thioredoxin-like"/>
    <property type="match status" value="1"/>
</dbReference>
<name>A0A371DKV1_9APHY</name>
<gene>
    <name evidence="3" type="ORF">OH76DRAFT_1343675</name>
</gene>
<dbReference type="NCBIfam" id="TIGR02174">
    <property type="entry name" value="CXXU_selWTH"/>
    <property type="match status" value="1"/>
</dbReference>
<dbReference type="Pfam" id="PF10262">
    <property type="entry name" value="Rdx"/>
    <property type="match status" value="1"/>
</dbReference>
<organism evidence="3 4">
    <name type="scientific">Lentinus brumalis</name>
    <dbReference type="NCBI Taxonomy" id="2498619"/>
    <lineage>
        <taxon>Eukaryota</taxon>
        <taxon>Fungi</taxon>
        <taxon>Dikarya</taxon>
        <taxon>Basidiomycota</taxon>
        <taxon>Agaricomycotina</taxon>
        <taxon>Agaricomycetes</taxon>
        <taxon>Polyporales</taxon>
        <taxon>Polyporaceae</taxon>
        <taxon>Lentinus</taxon>
    </lineage>
</organism>
<protein>
    <recommendedName>
        <fullName evidence="5">Rdx family-domain-containing protein</fullName>
    </recommendedName>
</protein>
<proteinExistence type="predicted"/>
<evidence type="ECO:0008006" key="5">
    <source>
        <dbReference type="Google" id="ProtNLM"/>
    </source>
</evidence>
<dbReference type="Gene3D" id="3.40.30.10">
    <property type="entry name" value="Glutaredoxin"/>
    <property type="match status" value="1"/>
</dbReference>
<evidence type="ECO:0000256" key="2">
    <source>
        <dbReference type="SAM" id="MobiDB-lite"/>
    </source>
</evidence>
<evidence type="ECO:0000313" key="4">
    <source>
        <dbReference type="Proteomes" id="UP000256964"/>
    </source>
</evidence>
<keyword evidence="1" id="KW-0676">Redox-active center</keyword>
<dbReference type="InterPro" id="IPR036249">
    <property type="entry name" value="Thioredoxin-like_sf"/>
</dbReference>
<dbReference type="Proteomes" id="UP000256964">
    <property type="component" value="Unassembled WGS sequence"/>
</dbReference>
<dbReference type="AlphaFoldDB" id="A0A371DKV1"/>
<evidence type="ECO:0000313" key="3">
    <source>
        <dbReference type="EMBL" id="RDX53163.1"/>
    </source>
</evidence>
<reference evidence="3 4" key="1">
    <citation type="journal article" date="2018" name="Biotechnol. Biofuels">
        <title>Integrative visual omics of the white-rot fungus Polyporus brumalis exposes the biotechnological potential of its oxidative enzymes for delignifying raw plant biomass.</title>
        <authorList>
            <person name="Miyauchi S."/>
            <person name="Rancon A."/>
            <person name="Drula E."/>
            <person name="Hage H."/>
            <person name="Chaduli D."/>
            <person name="Favel A."/>
            <person name="Grisel S."/>
            <person name="Henrissat B."/>
            <person name="Herpoel-Gimbert I."/>
            <person name="Ruiz-Duenas F.J."/>
            <person name="Chevret D."/>
            <person name="Hainaut M."/>
            <person name="Lin J."/>
            <person name="Wang M."/>
            <person name="Pangilinan J."/>
            <person name="Lipzen A."/>
            <person name="Lesage-Meessen L."/>
            <person name="Navarro D."/>
            <person name="Riley R."/>
            <person name="Grigoriev I.V."/>
            <person name="Zhou S."/>
            <person name="Raouche S."/>
            <person name="Rosso M.N."/>
        </authorList>
    </citation>
    <scope>NUCLEOTIDE SEQUENCE [LARGE SCALE GENOMIC DNA]</scope>
    <source>
        <strain evidence="3 4">BRFM 1820</strain>
    </source>
</reference>
<evidence type="ECO:0000256" key="1">
    <source>
        <dbReference type="ARBA" id="ARBA00023284"/>
    </source>
</evidence>
<accession>A0A371DKV1</accession>
<feature type="region of interest" description="Disordered" evidence="2">
    <location>
        <begin position="1"/>
        <end position="40"/>
    </location>
</feature>
<feature type="compositionally biased region" description="Polar residues" evidence="2">
    <location>
        <begin position="13"/>
        <end position="29"/>
    </location>
</feature>
<dbReference type="EMBL" id="KZ857388">
    <property type="protein sequence ID" value="RDX53163.1"/>
    <property type="molecule type" value="Genomic_DNA"/>
</dbReference>
<dbReference type="OrthoDB" id="60822at2759"/>
<dbReference type="PANTHER" id="PTHR36417">
    <property type="entry name" value="SELENOPROTEIN DOMAIN PROTEIN (AFU_ORTHOLOGUE AFUA_1G05220)"/>
    <property type="match status" value="1"/>
</dbReference>
<dbReference type="PANTHER" id="PTHR36417:SF2">
    <property type="entry name" value="SELENOPROTEIN DOMAIN PROTEIN (AFU_ORTHOLOGUE AFUA_1G05220)"/>
    <property type="match status" value="1"/>
</dbReference>
<dbReference type="InterPro" id="IPR011893">
    <property type="entry name" value="Selenoprotein_Rdx-typ"/>
</dbReference>
<sequence length="145" mass="16192">MAEAETCVDCKPENQTVSPTSGATSATTQEHNHLDPSTFVPPSPSITPSITIEFCDRCRWLHRATWTSTELCLTFPTPAIKAITIMPLNAEDTAGRFRVWLFLDGKHPVLVWDRKVEGGFPELKVLKQRIRDHIQPGKSLGHSDK</sequence>